<name>A0A6J5EIL4_9BURK</name>
<accession>A0A6J5EIL4</accession>
<proteinExistence type="predicted"/>
<dbReference type="InterPro" id="IPR006342">
    <property type="entry name" value="FkbM_mtfrase"/>
</dbReference>
<dbReference type="RefSeq" id="WP_175229145.1">
    <property type="nucleotide sequence ID" value="NZ_CADIKH010000026.1"/>
</dbReference>
<dbReference type="InterPro" id="IPR052514">
    <property type="entry name" value="SAM-dependent_MTase"/>
</dbReference>
<feature type="domain" description="Methyltransferase FkbM" evidence="1">
    <location>
        <begin position="55"/>
        <end position="211"/>
    </location>
</feature>
<dbReference type="EMBL" id="CADIKH010000026">
    <property type="protein sequence ID" value="CAB3765072.1"/>
    <property type="molecule type" value="Genomic_DNA"/>
</dbReference>
<dbReference type="PANTHER" id="PTHR34203">
    <property type="entry name" value="METHYLTRANSFERASE, FKBM FAMILY PROTEIN"/>
    <property type="match status" value="1"/>
</dbReference>
<sequence>MPDQKNVTVVTSKFGSVLTYQDDLVTSQILQYGNHTRPEFAFATALLNHDSKVFDLGAHIGTFTLEVLTKLGGEGHVLCVEGDPRTFDLLRMNINQQPRRAQTLLRNCFVGSGSGLEFVHDPDNTGAHHLRPSQQGTIVAEQLDSLVQSSFEPDYIKIDVEGAEFSALGNSEYVRTRRPHLYVEVADHQLARFGHRKEDLNRMLIDLGYRFFGNVGARNARHDLYKIAEIANLVDYGDFFDILCVQRGTPACDALAEAAAMSR</sequence>
<keyword evidence="3" id="KW-1185">Reference proteome</keyword>
<dbReference type="InterPro" id="IPR029063">
    <property type="entry name" value="SAM-dependent_MTases_sf"/>
</dbReference>
<reference evidence="2 3" key="1">
    <citation type="submission" date="2020-04" db="EMBL/GenBank/DDBJ databases">
        <authorList>
            <person name="De Canck E."/>
        </authorList>
    </citation>
    <scope>NUCLEOTIDE SEQUENCE [LARGE SCALE GENOMIC DNA]</scope>
    <source>
        <strain evidence="2 3">LMG 29542</strain>
    </source>
</reference>
<dbReference type="PANTHER" id="PTHR34203:SF15">
    <property type="entry name" value="SLL1173 PROTEIN"/>
    <property type="match status" value="1"/>
</dbReference>
<gene>
    <name evidence="2" type="ORF">LMG29542_05038</name>
</gene>
<dbReference type="NCBIfam" id="TIGR01444">
    <property type="entry name" value="fkbM_fam"/>
    <property type="match status" value="1"/>
</dbReference>
<evidence type="ECO:0000259" key="1">
    <source>
        <dbReference type="Pfam" id="PF05050"/>
    </source>
</evidence>
<dbReference type="Pfam" id="PF05050">
    <property type="entry name" value="Methyltransf_21"/>
    <property type="match status" value="1"/>
</dbReference>
<dbReference type="SUPFAM" id="SSF53335">
    <property type="entry name" value="S-adenosyl-L-methionine-dependent methyltransferases"/>
    <property type="match status" value="1"/>
</dbReference>
<dbReference type="Proteomes" id="UP000494363">
    <property type="component" value="Unassembled WGS sequence"/>
</dbReference>
<protein>
    <recommendedName>
        <fullName evidence="1">Methyltransferase FkbM domain-containing protein</fullName>
    </recommendedName>
</protein>
<organism evidence="2 3">
    <name type="scientific">Paraburkholderia humisilvae</name>
    <dbReference type="NCBI Taxonomy" id="627669"/>
    <lineage>
        <taxon>Bacteria</taxon>
        <taxon>Pseudomonadati</taxon>
        <taxon>Pseudomonadota</taxon>
        <taxon>Betaproteobacteria</taxon>
        <taxon>Burkholderiales</taxon>
        <taxon>Burkholderiaceae</taxon>
        <taxon>Paraburkholderia</taxon>
    </lineage>
</organism>
<dbReference type="Gene3D" id="3.40.50.150">
    <property type="entry name" value="Vaccinia Virus protein VP39"/>
    <property type="match status" value="1"/>
</dbReference>
<evidence type="ECO:0000313" key="3">
    <source>
        <dbReference type="Proteomes" id="UP000494363"/>
    </source>
</evidence>
<evidence type="ECO:0000313" key="2">
    <source>
        <dbReference type="EMBL" id="CAB3765072.1"/>
    </source>
</evidence>
<dbReference type="AlphaFoldDB" id="A0A6J5EIL4"/>